<gene>
    <name evidence="1" type="ORF">BO95DRAFT_433086</name>
</gene>
<evidence type="ECO:0000313" key="2">
    <source>
        <dbReference type="Proteomes" id="UP000249057"/>
    </source>
</evidence>
<sequence length="125" mass="14077">MRQVEQGRNWMPDQGLNSSMQQEHLLSKHGNTWYLVPYTKQHSKTDHSSVRDQIGKTPTVLPSPLPQGINHYPTIPPLPPLYSLPASFVPEHSLREKRNMTAPFSVPADWHRMRAIPAPAALPAA</sequence>
<dbReference type="Proteomes" id="UP000249057">
    <property type="component" value="Unassembled WGS sequence"/>
</dbReference>
<proteinExistence type="predicted"/>
<name>A0ACD1G5P8_9EURO</name>
<accession>A0ACD1G5P8</accession>
<organism evidence="1 2">
    <name type="scientific">Aspergillus brunneoviolaceus CBS 621.78</name>
    <dbReference type="NCBI Taxonomy" id="1450534"/>
    <lineage>
        <taxon>Eukaryota</taxon>
        <taxon>Fungi</taxon>
        <taxon>Dikarya</taxon>
        <taxon>Ascomycota</taxon>
        <taxon>Pezizomycotina</taxon>
        <taxon>Eurotiomycetes</taxon>
        <taxon>Eurotiomycetidae</taxon>
        <taxon>Eurotiales</taxon>
        <taxon>Aspergillaceae</taxon>
        <taxon>Aspergillus</taxon>
        <taxon>Aspergillus subgen. Circumdati</taxon>
    </lineage>
</organism>
<dbReference type="EMBL" id="KZ825353">
    <property type="protein sequence ID" value="RAH44497.1"/>
    <property type="molecule type" value="Genomic_DNA"/>
</dbReference>
<keyword evidence="2" id="KW-1185">Reference proteome</keyword>
<protein>
    <submittedName>
        <fullName evidence="1">Uncharacterized protein</fullName>
    </submittedName>
</protein>
<reference evidence="1" key="1">
    <citation type="submission" date="2018-02" db="EMBL/GenBank/DDBJ databases">
        <title>The genomes of Aspergillus section Nigri reveals drivers in fungal speciation.</title>
        <authorList>
            <consortium name="DOE Joint Genome Institute"/>
            <person name="Vesth T.C."/>
            <person name="Nybo J."/>
            <person name="Theobald S."/>
            <person name="Brandl J."/>
            <person name="Frisvad J.C."/>
            <person name="Nielsen K.F."/>
            <person name="Lyhne E.K."/>
            <person name="Kogle M.E."/>
            <person name="Kuo A."/>
            <person name="Riley R."/>
            <person name="Clum A."/>
            <person name="Nolan M."/>
            <person name="Lipzen A."/>
            <person name="Salamov A."/>
            <person name="Henrissat B."/>
            <person name="Wiebenga A."/>
            <person name="De vries R.P."/>
            <person name="Grigoriev I.V."/>
            <person name="Mortensen U.H."/>
            <person name="Andersen M.R."/>
            <person name="Baker S.E."/>
        </authorList>
    </citation>
    <scope>NUCLEOTIDE SEQUENCE</scope>
    <source>
        <strain evidence="1">CBS 621.78</strain>
    </source>
</reference>
<evidence type="ECO:0000313" key="1">
    <source>
        <dbReference type="EMBL" id="RAH44497.1"/>
    </source>
</evidence>